<evidence type="ECO:0000313" key="7">
    <source>
        <dbReference type="Proteomes" id="UP000406735"/>
    </source>
</evidence>
<dbReference type="EMBL" id="QSUC01000001">
    <property type="protein sequence ID" value="RGN13118.1"/>
    <property type="molecule type" value="Genomic_DNA"/>
</dbReference>
<reference evidence="2 7" key="2">
    <citation type="submission" date="2019-09" db="EMBL/GenBank/DDBJ databases">
        <title>Distinct polysaccharide growth profiles of human intestinal Prevotella copri isolates.</title>
        <authorList>
            <person name="Fehlner-Peach H."/>
            <person name="Magnabosco C."/>
            <person name="Raghavan V."/>
            <person name="Scher J.U."/>
            <person name="Tett A."/>
            <person name="Cox L.M."/>
            <person name="Gottsegen C."/>
            <person name="Watters A."/>
            <person name="Wiltshire- Gordon J.D."/>
            <person name="Segata N."/>
            <person name="Bonneau R."/>
            <person name="Littman D.R."/>
        </authorList>
    </citation>
    <scope>NUCLEOTIDE SEQUENCE [LARGE SCALE GENOMIC DNA]</scope>
    <source>
        <strain evidence="7">iK21513</strain>
        <strain evidence="2">IK21513</strain>
    </source>
</reference>
<gene>
    <name evidence="4" type="ORF">DWV76_10950</name>
    <name evidence="3" type="ORF">DXB80_00260</name>
    <name evidence="2" type="ORF">F7D97_07910</name>
</gene>
<keyword evidence="1" id="KW-0732">Signal</keyword>
<dbReference type="Proteomes" id="UP000261245">
    <property type="component" value="Unassembled WGS sequence"/>
</dbReference>
<dbReference type="Proteomes" id="UP000406735">
    <property type="component" value="Unassembled WGS sequence"/>
</dbReference>
<organism evidence="2 7">
    <name type="scientific">Segatella copri</name>
    <dbReference type="NCBI Taxonomy" id="165179"/>
    <lineage>
        <taxon>Bacteria</taxon>
        <taxon>Pseudomonadati</taxon>
        <taxon>Bacteroidota</taxon>
        <taxon>Bacteroidia</taxon>
        <taxon>Bacteroidales</taxon>
        <taxon>Prevotellaceae</taxon>
        <taxon>Segatella</taxon>
    </lineage>
</organism>
<reference evidence="5 6" key="1">
    <citation type="submission" date="2018-08" db="EMBL/GenBank/DDBJ databases">
        <title>A genome reference for cultivated species of the human gut microbiota.</title>
        <authorList>
            <person name="Zou Y."/>
            <person name="Xue W."/>
            <person name="Luo G."/>
        </authorList>
    </citation>
    <scope>NUCLEOTIDE SEQUENCE [LARGE SCALE GENOMIC DNA]</scope>
    <source>
        <strain evidence="4 6">AF12-50</strain>
        <strain evidence="3 5">OM06-11</strain>
    </source>
</reference>
<feature type="chain" id="PRO_5043182685" evidence="1">
    <location>
        <begin position="23"/>
        <end position="163"/>
    </location>
</feature>
<dbReference type="RefSeq" id="WP_117726908.1">
    <property type="nucleotide sequence ID" value="NZ_CP156891.1"/>
</dbReference>
<evidence type="ECO:0000313" key="4">
    <source>
        <dbReference type="EMBL" id="RGW42042.1"/>
    </source>
</evidence>
<accession>A0A3E5AI75</accession>
<feature type="signal peptide" evidence="1">
    <location>
        <begin position="1"/>
        <end position="22"/>
    </location>
</feature>
<evidence type="ECO:0000313" key="3">
    <source>
        <dbReference type="EMBL" id="RGN13118.1"/>
    </source>
</evidence>
<dbReference type="EMBL" id="QSAG01000021">
    <property type="protein sequence ID" value="RGW42042.1"/>
    <property type="molecule type" value="Genomic_DNA"/>
</dbReference>
<evidence type="ECO:0000256" key="1">
    <source>
        <dbReference type="SAM" id="SignalP"/>
    </source>
</evidence>
<dbReference type="EMBL" id="VZCY01000068">
    <property type="protein sequence ID" value="MQN09845.1"/>
    <property type="molecule type" value="Genomic_DNA"/>
</dbReference>
<name>A0A3E5AI75_9BACT</name>
<comment type="caution">
    <text evidence="2">The sequence shown here is derived from an EMBL/GenBank/DDBJ whole genome shotgun (WGS) entry which is preliminary data.</text>
</comment>
<dbReference type="Proteomes" id="UP000283785">
    <property type="component" value="Unassembled WGS sequence"/>
</dbReference>
<evidence type="ECO:0000313" key="5">
    <source>
        <dbReference type="Proteomes" id="UP000261245"/>
    </source>
</evidence>
<evidence type="ECO:0000313" key="6">
    <source>
        <dbReference type="Proteomes" id="UP000283785"/>
    </source>
</evidence>
<proteinExistence type="predicted"/>
<evidence type="ECO:0000313" key="2">
    <source>
        <dbReference type="EMBL" id="MQN09845.1"/>
    </source>
</evidence>
<dbReference type="AlphaFoldDB" id="A0A3E5AI75"/>
<sequence length="163" mass="17746">MIRMKKIAIAALALVVSTAAHAQFESGKQYIGASMTGLNLSYNGSQDLNLGIQAKAGYFVEDDWMLLGQVEYNHSGLEGVKDYFSVGAQARYYIEQNGLYLGGGVKLAHSGGYNDFMPGVEVGYAFFLGKSVTLEPAIYYDQSFKKHVDYSTVGLKLGIGIYL</sequence>
<protein>
    <submittedName>
        <fullName evidence="2">Porin family protein</fullName>
    </submittedName>
</protein>